<dbReference type="EMBL" id="OX458332">
    <property type="protein sequence ID" value="CAI8793947.1"/>
    <property type="molecule type" value="Genomic_DNA"/>
</dbReference>
<dbReference type="InterPro" id="IPR012434">
    <property type="entry name" value="DUF1631"/>
</dbReference>
<name>A0AA35V3K5_METCP</name>
<dbReference type="AlphaFoldDB" id="A0AA35V3K5"/>
<dbReference type="Proteomes" id="UP001158598">
    <property type="component" value="Chromosome"/>
</dbReference>
<accession>A0AA35V3K5</accession>
<evidence type="ECO:0000313" key="1">
    <source>
        <dbReference type="EMBL" id="CAI8793947.1"/>
    </source>
</evidence>
<dbReference type="Pfam" id="PF07793">
    <property type="entry name" value="DUF1631"/>
    <property type="match status" value="1"/>
</dbReference>
<evidence type="ECO:0008006" key="3">
    <source>
        <dbReference type="Google" id="ProtNLM"/>
    </source>
</evidence>
<evidence type="ECO:0000313" key="2">
    <source>
        <dbReference type="Proteomes" id="UP001158598"/>
    </source>
</evidence>
<dbReference type="RefSeq" id="WP_017364791.1">
    <property type="nucleotide sequence ID" value="NZ_OX458332.1"/>
</dbReference>
<protein>
    <recommendedName>
        <fullName evidence="3">Thymidine phosphorylase</fullName>
    </recommendedName>
</protein>
<gene>
    <name evidence="1" type="ORF">MCNOR_1440</name>
</gene>
<reference evidence="1" key="1">
    <citation type="submission" date="2023-03" db="EMBL/GenBank/DDBJ databases">
        <authorList>
            <person name="Pearce D."/>
        </authorList>
    </citation>
    <scope>NUCLEOTIDE SEQUENCE</scope>
    <source>
        <strain evidence="1">Mc</strain>
    </source>
</reference>
<sequence length="732" mass="81128">MPSGLHPDADHLHPTDDLPDHHSLAAQIRAIFETGFGQLLQDLFSRIDDELFKLADRADNSGLQTLYFDAMRQIRRDQAGMRSRCLREILEAEEHFWNPADTPSAQPEDSGNPGLTLLENDVLEIELAVTHAAQKANLLFQDTLGPFELRLAALKGLQGPPLPPHPFTPEALAHAFAASLTGQPVDIRVTLLILKLFDRHVLCQMGTTYRQMNQLLADHGVLPDASLVFKAKTSTMPEQHRPSSAAHVREDDSAEQLSDLLHLLDLWKRQAGNDASQTDGQHFDPGEVVGALSLLQQSASALASGEWRPGAPVPRLKQSLVEQLTGFCPDGELRRLGRFEEDVIDMVSMIFDFILEDRNLPDPVKALIARLQIPVVKVAIIERSFLAKKTHPLRALLNALAQAGVGLEPDDRKDRIVLKKIEEVVYRILTEFDEDTRIFAELLEDFSAFIEGERKGVKAMEERTRQAAISQERLTLAKRAAAVEITARIEKRPLPPALVSLLLNAWKDVLVIAHLRREKDSTDWDEALAIMDRLIDWADAHDAEPRRADAGTGEPEAIRAARERLENIAFDPGQLHAFFKDLELWHLSRGNLGPTPAPANATVEPCEIEDILIEGMEDAQPAAQSAPAINESFVEQARNLCAGDWVEFCDGPALPFRAKLLLKSRFTSRYVFVNRRGMKLREIGLHELASGLAANTIRLIAGANEPLLDRALNAVVDTLACSTEQSHASATS</sequence>
<proteinExistence type="predicted"/>
<organism evidence="1 2">
    <name type="scientific">Methylococcus capsulatus</name>
    <dbReference type="NCBI Taxonomy" id="414"/>
    <lineage>
        <taxon>Bacteria</taxon>
        <taxon>Pseudomonadati</taxon>
        <taxon>Pseudomonadota</taxon>
        <taxon>Gammaproteobacteria</taxon>
        <taxon>Methylococcales</taxon>
        <taxon>Methylococcaceae</taxon>
        <taxon>Methylococcus</taxon>
    </lineage>
</organism>